<dbReference type="SUPFAM" id="SSF46934">
    <property type="entry name" value="UBA-like"/>
    <property type="match status" value="1"/>
</dbReference>
<comment type="function">
    <text evidence="9">Involved in the export of mRNA from the nucleus to the cytoplasm.</text>
</comment>
<dbReference type="STRING" id="177199.A0A420XYE3"/>
<dbReference type="PANTHER" id="PTHR10662:SF22">
    <property type="entry name" value="NUCLEAR RNA EXPORT FACTOR 1"/>
    <property type="match status" value="1"/>
</dbReference>
<dbReference type="Gene3D" id="1.10.8.10">
    <property type="entry name" value="DNA helicase RuvA subunit, C-terminal domain"/>
    <property type="match status" value="1"/>
</dbReference>
<reference evidence="14 15" key="1">
    <citation type="submission" date="2018-08" db="EMBL/GenBank/DDBJ databases">
        <title>Draft genome of the lignicolous fungus Coniochaeta pulveracea.</title>
        <authorList>
            <person name="Borstlap C.J."/>
            <person name="De Witt R.N."/>
            <person name="Botha A."/>
            <person name="Volschenk H."/>
        </authorList>
    </citation>
    <scope>NUCLEOTIDE SEQUENCE [LARGE SCALE GENOMIC DNA]</scope>
    <source>
        <strain evidence="14 15">CAB683</strain>
    </source>
</reference>
<dbReference type="PROSITE" id="PS51281">
    <property type="entry name" value="TAP_C"/>
    <property type="match status" value="1"/>
</dbReference>
<dbReference type="CDD" id="cd14342">
    <property type="entry name" value="UBA_TAP-C"/>
    <property type="match status" value="1"/>
</dbReference>
<dbReference type="Gene3D" id="3.80.10.10">
    <property type="entry name" value="Ribonuclease Inhibitor"/>
    <property type="match status" value="1"/>
</dbReference>
<dbReference type="GO" id="GO:0042272">
    <property type="term" value="C:nuclear RNA export factor complex"/>
    <property type="evidence" value="ECO:0007669"/>
    <property type="project" value="UniProtKB-ARBA"/>
</dbReference>
<dbReference type="Gene3D" id="3.10.450.50">
    <property type="match status" value="1"/>
</dbReference>
<organism evidence="14 15">
    <name type="scientific">Coniochaeta pulveracea</name>
    <dbReference type="NCBI Taxonomy" id="177199"/>
    <lineage>
        <taxon>Eukaryota</taxon>
        <taxon>Fungi</taxon>
        <taxon>Dikarya</taxon>
        <taxon>Ascomycota</taxon>
        <taxon>Pezizomycotina</taxon>
        <taxon>Sordariomycetes</taxon>
        <taxon>Sordariomycetidae</taxon>
        <taxon>Coniochaetales</taxon>
        <taxon>Coniochaetaceae</taxon>
        <taxon>Coniochaeta</taxon>
    </lineage>
</organism>
<keyword evidence="8" id="KW-0539">Nucleus</keyword>
<dbReference type="EMBL" id="QVQW01000095">
    <property type="protein sequence ID" value="RKU40675.1"/>
    <property type="molecule type" value="Genomic_DNA"/>
</dbReference>
<name>A0A420XYE3_9PEZI</name>
<keyword evidence="6" id="KW-0677">Repeat</keyword>
<keyword evidence="15" id="KW-1185">Reference proteome</keyword>
<evidence type="ECO:0000256" key="11">
    <source>
        <dbReference type="SAM" id="MobiDB-lite"/>
    </source>
</evidence>
<dbReference type="InterPro" id="IPR057125">
    <property type="entry name" value="NXF1/2/3/5-like_LRR"/>
</dbReference>
<dbReference type="AlphaFoldDB" id="A0A420XYE3"/>
<evidence type="ECO:0000256" key="4">
    <source>
        <dbReference type="ARBA" id="ARBA00022490"/>
    </source>
</evidence>
<evidence type="ECO:0000313" key="14">
    <source>
        <dbReference type="EMBL" id="RKU40675.1"/>
    </source>
</evidence>
<dbReference type="Pfam" id="PF22602">
    <property type="entry name" value="NXF_NTF2"/>
    <property type="match status" value="1"/>
</dbReference>
<dbReference type="Pfam" id="PF03943">
    <property type="entry name" value="TAP_C"/>
    <property type="match status" value="1"/>
</dbReference>
<comment type="caution">
    <text evidence="14">The sequence shown here is derived from an EMBL/GenBank/DDBJ whole genome shotgun (WGS) entry which is preliminary data.</text>
</comment>
<evidence type="ECO:0000259" key="12">
    <source>
        <dbReference type="PROSITE" id="PS50177"/>
    </source>
</evidence>
<feature type="domain" description="TAP-C" evidence="13">
    <location>
        <begin position="583"/>
        <end position="636"/>
    </location>
</feature>
<dbReference type="OrthoDB" id="25872at2759"/>
<proteinExistence type="inferred from homology"/>
<feature type="region of interest" description="Disordered" evidence="11">
    <location>
        <begin position="1"/>
        <end position="73"/>
    </location>
</feature>
<dbReference type="FunFam" id="3.80.10.10:FF:000296">
    <property type="entry name" value="mRNA export factor MEX67"/>
    <property type="match status" value="1"/>
</dbReference>
<gene>
    <name evidence="14" type="primary">MEX67</name>
    <name evidence="14" type="ORF">DL546_003535</name>
</gene>
<evidence type="ECO:0000256" key="8">
    <source>
        <dbReference type="ARBA" id="ARBA00023242"/>
    </source>
</evidence>
<keyword evidence="4" id="KW-0963">Cytoplasm</keyword>
<evidence type="ECO:0000256" key="7">
    <source>
        <dbReference type="ARBA" id="ARBA00022816"/>
    </source>
</evidence>
<accession>A0A420XYE3</accession>
<comment type="subcellular location">
    <subcellularLocation>
        <location evidence="1">Nucleus</location>
    </subcellularLocation>
</comment>
<sequence>MAPPTGPRAGTNASAARGKSTGIRRPGGGIQKQRGPVGGRTDRDGDVSMDAPGGAGATRGRKSGRSSKISERTTKNLLTYATSGPSKSRFANSVALKVTGLDLSSGDSKHISSVLAFLERKASKNLDRQLSINKSAVDGNSLFIQVGKDDVPSFLHLDGFTYGPATLGISESHEPWPQRKSRKGGLSESGAAIKERLQEVLFKRYDVNTRVLNLSALGQDEVLQSMGLFDAKDTAEKAFKALVHICNQQFETDKAKAEAIQGVSLASNALSTVTPVFDLALRFPRLKMLDLSNNNISNLRQLTKWRHYFQQLEVLVLTGNPIEKEEPNYKTELLDWFPKLQIINGQQFRSAQEIEAREAASRPRPIPQAGADFRDSDGVGENFIRTFFPLFDSDRPSLLSTFYDEQSRFTLSLISNGITTSTSVPSWQPYLKFSRNMAKITTDAGRSQRLFEGGAMIADLWKQLPATRHPDLTDFTKYIIDCHPIPGLPDPTRQSSAGVGGLVLTIHGQFDEMEPTTQNVGMRSFSRTLVLGPGPPGRNPIRVVSDMLALRAFNPLPGAPDPATLPAAAPGPVPTAPVVDVEEQKKQMAMALTNRTKMTLEYSAMCLDGTGWDFNMALQAFEEKKAQLPPDAFLPA</sequence>
<dbReference type="GO" id="GO:0003723">
    <property type="term" value="F:RNA binding"/>
    <property type="evidence" value="ECO:0007669"/>
    <property type="project" value="TreeGrafter"/>
</dbReference>
<dbReference type="SMART" id="SM00804">
    <property type="entry name" value="TAP_C"/>
    <property type="match status" value="1"/>
</dbReference>
<dbReference type="Pfam" id="PF24048">
    <property type="entry name" value="LRR_NXF1-5"/>
    <property type="match status" value="1"/>
</dbReference>
<evidence type="ECO:0000256" key="3">
    <source>
        <dbReference type="ARBA" id="ARBA00022448"/>
    </source>
</evidence>
<dbReference type="InterPro" id="IPR018222">
    <property type="entry name" value="Nuclear_transport_factor_2_euk"/>
</dbReference>
<comment type="similarity">
    <text evidence="2">Belongs to the NXF family.</text>
</comment>
<evidence type="ECO:0000256" key="6">
    <source>
        <dbReference type="ARBA" id="ARBA00022737"/>
    </source>
</evidence>
<keyword evidence="3" id="KW-0813">Transport</keyword>
<evidence type="ECO:0000256" key="1">
    <source>
        <dbReference type="ARBA" id="ARBA00004123"/>
    </source>
</evidence>
<dbReference type="PROSITE" id="PS51450">
    <property type="entry name" value="LRR"/>
    <property type="match status" value="1"/>
</dbReference>
<dbReference type="PROSITE" id="PS50177">
    <property type="entry name" value="NTF2_DOMAIN"/>
    <property type="match status" value="1"/>
</dbReference>
<evidence type="ECO:0000256" key="5">
    <source>
        <dbReference type="ARBA" id="ARBA00022614"/>
    </source>
</evidence>
<dbReference type="InterPro" id="IPR002075">
    <property type="entry name" value="NTF2_dom"/>
</dbReference>
<dbReference type="InterPro" id="IPR030217">
    <property type="entry name" value="NXF_fam"/>
</dbReference>
<dbReference type="InterPro" id="IPR001611">
    <property type="entry name" value="Leu-rich_rpt"/>
</dbReference>
<dbReference type="InterPro" id="IPR009060">
    <property type="entry name" value="UBA-like_sf"/>
</dbReference>
<dbReference type="Proteomes" id="UP000275385">
    <property type="component" value="Unassembled WGS sequence"/>
</dbReference>
<dbReference type="SUPFAM" id="SSF52058">
    <property type="entry name" value="L domain-like"/>
    <property type="match status" value="1"/>
</dbReference>
<evidence type="ECO:0000256" key="2">
    <source>
        <dbReference type="ARBA" id="ARBA00009285"/>
    </source>
</evidence>
<dbReference type="FunFam" id="3.10.450.50:FF:000013">
    <property type="entry name" value="mRNA export factor mex67"/>
    <property type="match status" value="1"/>
</dbReference>
<protein>
    <recommendedName>
        <fullName evidence="10">mRNA export factor MEX67</fullName>
    </recommendedName>
</protein>
<dbReference type="InterPro" id="IPR032675">
    <property type="entry name" value="LRR_dom_sf"/>
</dbReference>
<keyword evidence="5" id="KW-0433">Leucine-rich repeat</keyword>
<evidence type="ECO:0000259" key="13">
    <source>
        <dbReference type="PROSITE" id="PS51281"/>
    </source>
</evidence>
<dbReference type="PANTHER" id="PTHR10662">
    <property type="entry name" value="NUCLEAR RNA EXPORT FACTOR"/>
    <property type="match status" value="1"/>
</dbReference>
<dbReference type="InterPro" id="IPR032710">
    <property type="entry name" value="NTF2-like_dom_sf"/>
</dbReference>
<evidence type="ECO:0000256" key="10">
    <source>
        <dbReference type="ARBA" id="ARBA00069694"/>
    </source>
</evidence>
<feature type="domain" description="NTF2" evidence="12">
    <location>
        <begin position="379"/>
        <end position="550"/>
    </location>
</feature>
<dbReference type="GO" id="GO:0016973">
    <property type="term" value="P:poly(A)+ mRNA export from nucleus"/>
    <property type="evidence" value="ECO:0007669"/>
    <property type="project" value="TreeGrafter"/>
</dbReference>
<evidence type="ECO:0000256" key="9">
    <source>
        <dbReference type="ARBA" id="ARBA00055253"/>
    </source>
</evidence>
<dbReference type="InterPro" id="IPR005637">
    <property type="entry name" value="TAP_C_dom"/>
</dbReference>
<dbReference type="FunFam" id="1.10.8.10:FF:000018">
    <property type="entry name" value="Nuclear RNA export factor 1"/>
    <property type="match status" value="1"/>
</dbReference>
<dbReference type="SUPFAM" id="SSF54427">
    <property type="entry name" value="NTF2-like"/>
    <property type="match status" value="1"/>
</dbReference>
<evidence type="ECO:0000313" key="15">
    <source>
        <dbReference type="Proteomes" id="UP000275385"/>
    </source>
</evidence>
<keyword evidence="7" id="KW-0509">mRNA transport</keyword>